<keyword evidence="2" id="KW-1185">Reference proteome</keyword>
<evidence type="ECO:0008006" key="3">
    <source>
        <dbReference type="Google" id="ProtNLM"/>
    </source>
</evidence>
<dbReference type="Proteomes" id="UP001603978">
    <property type="component" value="Unassembled WGS sequence"/>
</dbReference>
<organism evidence="1 2">
    <name type="scientific">Nonomuraea marmarensis</name>
    <dbReference type="NCBI Taxonomy" id="3351344"/>
    <lineage>
        <taxon>Bacteria</taxon>
        <taxon>Bacillati</taxon>
        <taxon>Actinomycetota</taxon>
        <taxon>Actinomycetes</taxon>
        <taxon>Streptosporangiales</taxon>
        <taxon>Streptosporangiaceae</taxon>
        <taxon>Nonomuraea</taxon>
    </lineage>
</organism>
<dbReference type="EMBL" id="JBICRM010000009">
    <property type="protein sequence ID" value="MFG1704971.1"/>
    <property type="molecule type" value="Genomic_DNA"/>
</dbReference>
<accession>A0ABW7ACB2</accession>
<gene>
    <name evidence="1" type="ORF">ACFLIM_17425</name>
</gene>
<name>A0ABW7ACB2_9ACTN</name>
<evidence type="ECO:0000313" key="1">
    <source>
        <dbReference type="EMBL" id="MFG1704971.1"/>
    </source>
</evidence>
<reference evidence="1 2" key="1">
    <citation type="submission" date="2024-10" db="EMBL/GenBank/DDBJ databases">
        <authorList>
            <person name="Topkara A.R."/>
            <person name="Saygin H."/>
        </authorList>
    </citation>
    <scope>NUCLEOTIDE SEQUENCE [LARGE SCALE GENOMIC DNA]</scope>
    <source>
        <strain evidence="1 2">M3C6</strain>
    </source>
</reference>
<protein>
    <recommendedName>
        <fullName evidence="3">MalT-like TPR region domain-containing protein</fullName>
    </recommendedName>
</protein>
<comment type="caution">
    <text evidence="1">The sequence shown here is derived from an EMBL/GenBank/DDBJ whole genome shotgun (WGS) entry which is preliminary data.</text>
</comment>
<evidence type="ECO:0000313" key="2">
    <source>
        <dbReference type="Proteomes" id="UP001603978"/>
    </source>
</evidence>
<proteinExistence type="predicted"/>
<dbReference type="RefSeq" id="WP_393166516.1">
    <property type="nucleotide sequence ID" value="NZ_JBICRM010000009.1"/>
</dbReference>
<sequence length="287" mass="31569">MIVLLSTAVGHLWFRRGAEAREDPIAGDLATAVISYAERLYQPQRYAALVHLRNNISETLHILGFHQMRIRLGELALSAATVLQDDAAKAWILTDDLGWAYYILRDKATALKNIERAIEVVGEAASPSDSESLSLATCQAKALRHKALIGYADEAHSSRLLAEAQNVLQVLPKSPSAIREFAQLHHARALAIAMRLGVHKEGFIREGDSVASRNLDEALSCAKLAARDFQAIKDTARHTKTLFLIVRLLEAKRAEPEAREARILRDQALAQSAWITEQGIATITGAE</sequence>